<dbReference type="Proteomes" id="UP000515909">
    <property type="component" value="Chromosome"/>
</dbReference>
<dbReference type="SMART" id="SM00382">
    <property type="entry name" value="AAA"/>
    <property type="match status" value="1"/>
</dbReference>
<organism evidence="2 3">
    <name type="scientific">Caproicibacter fermentans</name>
    <dbReference type="NCBI Taxonomy" id="2576756"/>
    <lineage>
        <taxon>Bacteria</taxon>
        <taxon>Bacillati</taxon>
        <taxon>Bacillota</taxon>
        <taxon>Clostridia</taxon>
        <taxon>Eubacteriales</taxon>
        <taxon>Acutalibacteraceae</taxon>
        <taxon>Caproicibacter</taxon>
    </lineage>
</organism>
<protein>
    <submittedName>
        <fullName evidence="2">ATP-binding protein</fullName>
    </submittedName>
</protein>
<keyword evidence="2" id="KW-0547">Nucleotide-binding</keyword>
<reference evidence="2 3" key="1">
    <citation type="submission" date="2020-08" db="EMBL/GenBank/DDBJ databases">
        <title>The isolate Caproiciproducens sp. 7D4C2 produces n-caproate at mildly acidic conditions from hexoses: genome and rBOX comparison with related strains and chain-elongating bacteria.</title>
        <authorList>
            <person name="Esquivel-Elizondo S."/>
            <person name="Bagci C."/>
            <person name="Temovska M."/>
            <person name="Jeon B.S."/>
            <person name="Bessarab I."/>
            <person name="Williams R.B.H."/>
            <person name="Huson D.H."/>
            <person name="Angenent L.T."/>
        </authorList>
    </citation>
    <scope>NUCLEOTIDE SEQUENCE [LARGE SCALE GENOMIC DNA]</scope>
    <source>
        <strain evidence="2 3">7D4C2</strain>
    </source>
</reference>
<keyword evidence="2" id="KW-0067">ATP-binding</keyword>
<dbReference type="Gene3D" id="3.40.50.300">
    <property type="entry name" value="P-loop containing nucleotide triphosphate hydrolases"/>
    <property type="match status" value="2"/>
</dbReference>
<dbReference type="Pfam" id="PF13175">
    <property type="entry name" value="AAA_15"/>
    <property type="match status" value="1"/>
</dbReference>
<dbReference type="InterPro" id="IPR051396">
    <property type="entry name" value="Bact_Antivir_Def_Nuclease"/>
</dbReference>
<evidence type="ECO:0000313" key="2">
    <source>
        <dbReference type="EMBL" id="QNK41463.1"/>
    </source>
</evidence>
<dbReference type="PANTHER" id="PTHR43581">
    <property type="entry name" value="ATP/GTP PHOSPHATASE"/>
    <property type="match status" value="1"/>
</dbReference>
<evidence type="ECO:0000313" key="3">
    <source>
        <dbReference type="Proteomes" id="UP000515909"/>
    </source>
</evidence>
<dbReference type="KEGG" id="cfem:HCR03_04095"/>
<dbReference type="PANTHER" id="PTHR43581:SF2">
    <property type="entry name" value="EXCINUCLEASE ATPASE SUBUNIT"/>
    <property type="match status" value="1"/>
</dbReference>
<dbReference type="EMBL" id="CP060286">
    <property type="protein sequence ID" value="QNK41463.1"/>
    <property type="molecule type" value="Genomic_DNA"/>
</dbReference>
<accession>A0A7G8TCX2</accession>
<dbReference type="GO" id="GO:0005524">
    <property type="term" value="F:ATP binding"/>
    <property type="evidence" value="ECO:0007669"/>
    <property type="project" value="UniProtKB-KW"/>
</dbReference>
<dbReference type="SUPFAM" id="SSF52540">
    <property type="entry name" value="P-loop containing nucleoside triphosphate hydrolases"/>
    <property type="match status" value="1"/>
</dbReference>
<name>A0A7G8TCX2_9FIRM</name>
<gene>
    <name evidence="2" type="ORF">HCR03_04095</name>
</gene>
<dbReference type="AlphaFoldDB" id="A0A7G8TCX2"/>
<evidence type="ECO:0000259" key="1">
    <source>
        <dbReference type="SMART" id="SM00382"/>
    </source>
</evidence>
<dbReference type="InterPro" id="IPR003593">
    <property type="entry name" value="AAA+_ATPase"/>
</dbReference>
<proteinExistence type="predicted"/>
<dbReference type="InterPro" id="IPR041685">
    <property type="entry name" value="AAA_GajA/Old/RecF-like"/>
</dbReference>
<dbReference type="RefSeq" id="WP_187036754.1">
    <property type="nucleotide sequence ID" value="NZ_CP060286.1"/>
</dbReference>
<dbReference type="InterPro" id="IPR027417">
    <property type="entry name" value="P-loop_NTPase"/>
</dbReference>
<sequence>MKTITIEKTKSIQHLKFTIPQSHGVYLLVGANGSGKTTLLVCLERICNPNGFARGFSASKSFEAVDQYKNSSIKYEMDDPPICLLFRKKTARWAVSPKGKSGLLCYFGFSSSVFIKADSNRINITEDEIRTGTFEPADAQIKQVLNELFETNKFTNLKRLKNSNGRGRTTRYFYVIREGADQYYSEKRFSTGELALLRLVEKISNVESNALVLIDEAEMALHPRVQKRLLDYLKRIATEKHITVFISTHSITMIKATPKSNILLLESEGRGRYHITTPCYPAKAIGSVDYMDNVIYDAVFFVEDDMARLLFKKMLKVCCEVDRRFSTITNCIIPVGGYEQTSLLAINTNTQLLGKSYVCAVLDADVFSEALQTNKKMQKIYEMHQSIIFNLGCTPEIWMIEKLENGDVQVLTALRERFHYEVTTVIHSYEYLSCNSSKPRKLAKQKMDVVIKQFSEACGDSREIVLDAFAQILIDKAYSIGQIRAIVAPILANVT</sequence>
<feature type="domain" description="AAA+ ATPase" evidence="1">
    <location>
        <begin position="22"/>
        <end position="279"/>
    </location>
</feature>